<protein>
    <recommendedName>
        <fullName evidence="3">DNA-binding protein</fullName>
    </recommendedName>
</protein>
<sequence>MKQYLRALEVAEYLSIGLSTVWLYAKQGKLTPKKLSNRVTVFNLDEINSLFSDTKIEFIDPIENKELICKM</sequence>
<proteinExistence type="predicted"/>
<dbReference type="InterPro" id="IPR009061">
    <property type="entry name" value="DNA-bd_dom_put_sf"/>
</dbReference>
<dbReference type="RefSeq" id="WP_129011407.1">
    <property type="nucleotide sequence ID" value="NZ_CP053835.1"/>
</dbReference>
<reference evidence="1 2" key="1">
    <citation type="submission" date="2020-05" db="EMBL/GenBank/DDBJ databases">
        <title>Complete genome sequencing of Campylobacter and Arcobacter type strains.</title>
        <authorList>
            <person name="Miller W.G."/>
            <person name="Yee E."/>
        </authorList>
    </citation>
    <scope>NUCLEOTIDE SEQUENCE [LARGE SCALE GENOMIC DNA]</scope>
    <source>
        <strain evidence="1 2">LMG 25694</strain>
    </source>
</reference>
<dbReference type="Proteomes" id="UP000503313">
    <property type="component" value="Chromosome"/>
</dbReference>
<dbReference type="KEGG" id="adz:ADFLV_0015"/>
<dbReference type="SUPFAM" id="SSF46955">
    <property type="entry name" value="Putative DNA-binding domain"/>
    <property type="match status" value="1"/>
</dbReference>
<evidence type="ECO:0000313" key="2">
    <source>
        <dbReference type="Proteomes" id="UP000503313"/>
    </source>
</evidence>
<evidence type="ECO:0000313" key="1">
    <source>
        <dbReference type="EMBL" id="QKF76088.1"/>
    </source>
</evidence>
<name>A0AAE7E698_9BACT</name>
<gene>
    <name evidence="1" type="ORF">ADFLV_0015</name>
</gene>
<accession>A0AAE7E698</accession>
<dbReference type="AlphaFoldDB" id="A0AAE7E698"/>
<organism evidence="1 2">
    <name type="scientific">Arcobacter defluvii</name>
    <dbReference type="NCBI Taxonomy" id="873191"/>
    <lineage>
        <taxon>Bacteria</taxon>
        <taxon>Pseudomonadati</taxon>
        <taxon>Campylobacterota</taxon>
        <taxon>Epsilonproteobacteria</taxon>
        <taxon>Campylobacterales</taxon>
        <taxon>Arcobacteraceae</taxon>
        <taxon>Arcobacter</taxon>
    </lineage>
</organism>
<keyword evidence="2" id="KW-1185">Reference proteome</keyword>
<evidence type="ECO:0008006" key="3">
    <source>
        <dbReference type="Google" id="ProtNLM"/>
    </source>
</evidence>
<dbReference type="EMBL" id="CP053835">
    <property type="protein sequence ID" value="QKF76088.1"/>
    <property type="molecule type" value="Genomic_DNA"/>
</dbReference>